<dbReference type="InterPro" id="IPR000531">
    <property type="entry name" value="Beta-barrel_TonB"/>
</dbReference>
<evidence type="ECO:0000313" key="8">
    <source>
        <dbReference type="EMBL" id="RAJ96400.1"/>
    </source>
</evidence>
<dbReference type="InterPro" id="IPR037066">
    <property type="entry name" value="Plug_dom_sf"/>
</dbReference>
<dbReference type="Pfam" id="PF00593">
    <property type="entry name" value="TonB_dep_Rec_b-barrel"/>
    <property type="match status" value="1"/>
</dbReference>
<evidence type="ECO:0000256" key="3">
    <source>
        <dbReference type="ARBA" id="ARBA00023237"/>
    </source>
</evidence>
<evidence type="ECO:0000256" key="2">
    <source>
        <dbReference type="ARBA" id="ARBA00023136"/>
    </source>
</evidence>
<feature type="chain" id="PRO_5016304341" evidence="5">
    <location>
        <begin position="32"/>
        <end position="890"/>
    </location>
</feature>
<dbReference type="OrthoDB" id="9768470at2"/>
<dbReference type="Gene3D" id="2.170.130.10">
    <property type="entry name" value="TonB-dependent receptor, plug domain"/>
    <property type="match status" value="1"/>
</dbReference>
<dbReference type="InterPro" id="IPR012910">
    <property type="entry name" value="Plug_dom"/>
</dbReference>
<evidence type="ECO:0000256" key="5">
    <source>
        <dbReference type="SAM" id="SignalP"/>
    </source>
</evidence>
<evidence type="ECO:0000259" key="6">
    <source>
        <dbReference type="Pfam" id="PF00593"/>
    </source>
</evidence>
<comment type="caution">
    <text evidence="8">The sequence shown here is derived from an EMBL/GenBank/DDBJ whole genome shotgun (WGS) entry which is preliminary data.</text>
</comment>
<keyword evidence="4" id="KW-0798">TonB box</keyword>
<reference evidence="8 10" key="2">
    <citation type="submission" date="2018-06" db="EMBL/GenBank/DDBJ databases">
        <title>Genomic Encyclopedia of Type Strains, Phase III (KMG-III): the genomes of soil and plant-associated and newly described type strains.</title>
        <authorList>
            <person name="Whitman W."/>
        </authorList>
    </citation>
    <scope>NUCLEOTIDE SEQUENCE [LARGE SCALE GENOMIC DNA]</scope>
    <source>
        <strain evidence="8 10">CGMCC 1.15366</strain>
    </source>
</reference>
<name>A0A327WWW1_9GAMM</name>
<keyword evidence="11" id="KW-1185">Reference proteome</keyword>
<dbReference type="AlphaFoldDB" id="A0A327WWW1"/>
<reference evidence="9 11" key="1">
    <citation type="journal article" date="2018" name="Front. Microbiol.">
        <title>Genome-Based Analysis Reveals the Taxonomy and Diversity of the Family Idiomarinaceae.</title>
        <authorList>
            <person name="Liu Y."/>
            <person name="Lai Q."/>
            <person name="Shao Z."/>
        </authorList>
    </citation>
    <scope>NUCLEOTIDE SEQUENCE [LARGE SCALE GENOMIC DNA]</scope>
    <source>
        <strain evidence="9 11">CF12-14</strain>
    </source>
</reference>
<dbReference type="EMBL" id="PIPK01000009">
    <property type="protein sequence ID" value="RUO22824.1"/>
    <property type="molecule type" value="Genomic_DNA"/>
</dbReference>
<proteinExistence type="inferred from homology"/>
<comment type="subcellular location">
    <subcellularLocation>
        <location evidence="1 4">Cell outer membrane</location>
    </subcellularLocation>
</comment>
<dbReference type="EMBL" id="QLMD01000009">
    <property type="protein sequence ID" value="RAJ96400.1"/>
    <property type="molecule type" value="Genomic_DNA"/>
</dbReference>
<keyword evidence="8" id="KW-0675">Receptor</keyword>
<feature type="domain" description="TonB-dependent receptor-like beta-barrel" evidence="6">
    <location>
        <begin position="409"/>
        <end position="859"/>
    </location>
</feature>
<sequence>MTYSKLTLRPLAKSVLLALASASYLSQPAWAETDTTAEAVESNASPSVERIQVTGRLLSSAAITAAERRGQAQVSEFLDAEMIGRIGDSDVGAALKRVTGLTLVDNKFIYVRGLGERYSSTLLNGAMVPSPDPTRNVVPLDMFPTGIIDSLAVLKSYSVDQPASFGGGGVNIRTLSLPRERIFEVNLGTGFNTLNSDNGLTYSGGSDDWRGRDDGTRALPNQINQALDAYGSLETISIARTLGPLNAQTLSQAREINRELGTAFNRNMDVTDKSIGPDFDASVTYGDRIQLSDRWTVGAVASIAYDSSSRNIDEQERYFSITQGSNLTPLVRYDDISGTEYSTQLSGILSAGINYDNTHRLEGTHIYLLDTADEVKLKVGDSIETINEPNRENMDYSVRYEERTMVANQIRGKHAFEWLWDLGVDWQWTDARARRYAPGEVEYRYVRNTNADGVTTAALRRSDNAVQYVFADMRDSTENGSVDVRLPIDTNRWQLEFQSGYTYFQRARESEVDRFKFDSRGFSNLELQQSFSQIFSDQNILDPSKNFAISDITAQADDYVAAQQLDAAYLGLDALYNDTWRFTLGARYEDFRQVALPLNPANGQIEGNPADYPLLDDDWYPSAAVTWLFHPDMQLRAGISQTVVRPDLREVTPVLYVDPITDFSVIGFAGLESSKLNNADLRWEWYLPSGNSLSVGAFYKDIDSPIETVEILGSDGNLLVSFRNAEQGRMYGVETEFVRRLGGLWQQAPNWLEQFFVAGNLTLSDSEIRIQPLGESNITNRERRMSGHSQYVVNAQLGFDSFNERHSATLSYNVFGSRINFAGVDGKDDAYEQPFHSVDATYSYYPTERLTLKLSAKNILGERTEILQQGEILQARDPGTSLGASLTYRF</sequence>
<dbReference type="GO" id="GO:0009279">
    <property type="term" value="C:cell outer membrane"/>
    <property type="evidence" value="ECO:0007669"/>
    <property type="project" value="UniProtKB-SubCell"/>
</dbReference>
<evidence type="ECO:0000256" key="4">
    <source>
        <dbReference type="RuleBase" id="RU003357"/>
    </source>
</evidence>
<keyword evidence="2 4" id="KW-0472">Membrane</keyword>
<dbReference type="Pfam" id="PF07715">
    <property type="entry name" value="Plug"/>
    <property type="match status" value="1"/>
</dbReference>
<comment type="similarity">
    <text evidence="4">Belongs to the TonB-dependent receptor family.</text>
</comment>
<accession>A0A327WWW1</accession>
<dbReference type="PANTHER" id="PTHR40980">
    <property type="entry name" value="PLUG DOMAIN-CONTAINING PROTEIN"/>
    <property type="match status" value="1"/>
</dbReference>
<evidence type="ECO:0000256" key="1">
    <source>
        <dbReference type="ARBA" id="ARBA00004442"/>
    </source>
</evidence>
<keyword evidence="5" id="KW-0732">Signal</keyword>
<feature type="domain" description="TonB-dependent receptor plug" evidence="7">
    <location>
        <begin position="74"/>
        <end position="167"/>
    </location>
</feature>
<dbReference type="InterPro" id="IPR036942">
    <property type="entry name" value="Beta-barrel_TonB_sf"/>
</dbReference>
<evidence type="ECO:0000313" key="9">
    <source>
        <dbReference type="EMBL" id="RUO22824.1"/>
    </source>
</evidence>
<protein>
    <submittedName>
        <fullName evidence="8">TonB-dependent receptor</fullName>
    </submittedName>
</protein>
<evidence type="ECO:0000313" key="10">
    <source>
        <dbReference type="Proteomes" id="UP000249203"/>
    </source>
</evidence>
<evidence type="ECO:0000259" key="7">
    <source>
        <dbReference type="Pfam" id="PF07715"/>
    </source>
</evidence>
<dbReference type="Proteomes" id="UP000287865">
    <property type="component" value="Unassembled WGS sequence"/>
</dbReference>
<evidence type="ECO:0000313" key="11">
    <source>
        <dbReference type="Proteomes" id="UP000287865"/>
    </source>
</evidence>
<organism evidence="8 10">
    <name type="scientific">Aliidiomarina maris</name>
    <dbReference type="NCBI Taxonomy" id="531312"/>
    <lineage>
        <taxon>Bacteria</taxon>
        <taxon>Pseudomonadati</taxon>
        <taxon>Pseudomonadota</taxon>
        <taxon>Gammaproteobacteria</taxon>
        <taxon>Alteromonadales</taxon>
        <taxon>Idiomarinaceae</taxon>
        <taxon>Aliidiomarina</taxon>
    </lineage>
</organism>
<feature type="signal peptide" evidence="5">
    <location>
        <begin position="1"/>
        <end position="31"/>
    </location>
</feature>
<gene>
    <name evidence="8" type="ORF">B0I24_10981</name>
    <name evidence="9" type="ORF">CWE07_10110</name>
</gene>
<dbReference type="SUPFAM" id="SSF56935">
    <property type="entry name" value="Porins"/>
    <property type="match status" value="1"/>
</dbReference>
<dbReference type="Proteomes" id="UP000249203">
    <property type="component" value="Unassembled WGS sequence"/>
</dbReference>
<dbReference type="RefSeq" id="WP_111569805.1">
    <property type="nucleotide sequence ID" value="NZ_PIPK01000009.1"/>
</dbReference>
<keyword evidence="3" id="KW-0998">Cell outer membrane</keyword>
<dbReference type="PANTHER" id="PTHR40980:SF5">
    <property type="entry name" value="TONB-DEPENDENT RECEPTOR"/>
    <property type="match status" value="1"/>
</dbReference>
<dbReference type="Gene3D" id="2.40.170.20">
    <property type="entry name" value="TonB-dependent receptor, beta-barrel domain"/>
    <property type="match status" value="1"/>
</dbReference>